<evidence type="ECO:0000256" key="11">
    <source>
        <dbReference type="PROSITE-ProRule" id="PRU00169"/>
    </source>
</evidence>
<feature type="modified residue" description="4-aspartylphosphate" evidence="11">
    <location>
        <position position="695"/>
    </location>
</feature>
<dbReference type="Gene3D" id="3.40.50.2300">
    <property type="match status" value="2"/>
</dbReference>
<dbReference type="RefSeq" id="WP_062707277.1">
    <property type="nucleotide sequence ID" value="NZ_CAWRCI010000010.1"/>
</dbReference>
<proteinExistence type="predicted"/>
<evidence type="ECO:0000313" key="15">
    <source>
        <dbReference type="EMBL" id="CZF80550.1"/>
    </source>
</evidence>
<dbReference type="CDD" id="cd17546">
    <property type="entry name" value="REC_hyHK_CKI1_RcsC-like"/>
    <property type="match status" value="1"/>
</dbReference>
<dbReference type="FunFam" id="1.10.287.130:FF:000002">
    <property type="entry name" value="Two-component osmosensing histidine kinase"/>
    <property type="match status" value="1"/>
</dbReference>
<dbReference type="PANTHER" id="PTHR45339:SF1">
    <property type="entry name" value="HYBRID SIGNAL TRANSDUCTION HISTIDINE KINASE J"/>
    <property type="match status" value="1"/>
</dbReference>
<dbReference type="EMBL" id="FIZY01000010">
    <property type="protein sequence ID" value="CZF80550.1"/>
    <property type="molecule type" value="Genomic_DNA"/>
</dbReference>
<dbReference type="InterPro" id="IPR005467">
    <property type="entry name" value="His_kinase_dom"/>
</dbReference>
<keyword evidence="5" id="KW-0547">Nucleotide-binding</keyword>
<keyword evidence="3 11" id="KW-0597">Phosphoprotein</keyword>
<comment type="subunit">
    <text evidence="9">At low DSF concentrations, interacts with RpfF.</text>
</comment>
<feature type="domain" description="Histidine kinase" evidence="13">
    <location>
        <begin position="251"/>
        <end position="472"/>
    </location>
</feature>
<evidence type="ECO:0000256" key="10">
    <source>
        <dbReference type="ARBA" id="ARBA00068150"/>
    </source>
</evidence>
<dbReference type="InterPro" id="IPR011006">
    <property type="entry name" value="CheY-like_superfamily"/>
</dbReference>
<dbReference type="EC" id="2.7.13.3" evidence="2"/>
<dbReference type="SUPFAM" id="SSF47384">
    <property type="entry name" value="Homodimeric domain of signal transducing histidine kinase"/>
    <property type="match status" value="1"/>
</dbReference>
<evidence type="ECO:0000256" key="1">
    <source>
        <dbReference type="ARBA" id="ARBA00000085"/>
    </source>
</evidence>
<dbReference type="Pfam" id="PF02518">
    <property type="entry name" value="HATPase_c"/>
    <property type="match status" value="1"/>
</dbReference>
<keyword evidence="6 15" id="KW-0418">Kinase</keyword>
<dbReference type="SMART" id="SM00388">
    <property type="entry name" value="HisKA"/>
    <property type="match status" value="1"/>
</dbReference>
<dbReference type="Pfam" id="PF00072">
    <property type="entry name" value="Response_reg"/>
    <property type="match status" value="2"/>
</dbReference>
<dbReference type="SMART" id="SM00387">
    <property type="entry name" value="HATPase_c"/>
    <property type="match status" value="1"/>
</dbReference>
<keyword evidence="12" id="KW-0812">Transmembrane</keyword>
<dbReference type="InterPro" id="IPR033414">
    <property type="entry name" value="Sensor_dom"/>
</dbReference>
<dbReference type="Proteomes" id="UP000073601">
    <property type="component" value="Unassembled WGS sequence"/>
</dbReference>
<evidence type="ECO:0000256" key="4">
    <source>
        <dbReference type="ARBA" id="ARBA00022679"/>
    </source>
</evidence>
<feature type="domain" description="Response regulatory" evidence="14">
    <location>
        <begin position="490"/>
        <end position="611"/>
    </location>
</feature>
<organism evidence="15 16">
    <name type="scientific">Grimontia marina</name>
    <dbReference type="NCBI Taxonomy" id="646534"/>
    <lineage>
        <taxon>Bacteria</taxon>
        <taxon>Pseudomonadati</taxon>
        <taxon>Pseudomonadota</taxon>
        <taxon>Gammaproteobacteria</taxon>
        <taxon>Vibrionales</taxon>
        <taxon>Vibrionaceae</taxon>
        <taxon>Grimontia</taxon>
    </lineage>
</organism>
<keyword evidence="8" id="KW-0902">Two-component regulatory system</keyword>
<evidence type="ECO:0000256" key="8">
    <source>
        <dbReference type="ARBA" id="ARBA00023012"/>
    </source>
</evidence>
<dbReference type="InterPro" id="IPR001789">
    <property type="entry name" value="Sig_transdc_resp-reg_receiver"/>
</dbReference>
<reference evidence="16" key="1">
    <citation type="submission" date="2016-02" db="EMBL/GenBank/DDBJ databases">
        <authorList>
            <person name="Rodrigo-Torres Lidia"/>
            <person name="Arahal R.David."/>
        </authorList>
    </citation>
    <scope>NUCLEOTIDE SEQUENCE [LARGE SCALE GENOMIC DNA]</scope>
    <source>
        <strain evidence="16">CECT 8713</strain>
    </source>
</reference>
<sequence>MLNQKENLHQPSSMAARLVGRVLLVCSLLAFLVAAFALYLDYQSRTEQMRRNALLIQKTDLASITNSVWQEDMVQLEVTTLGIFRDPEISYIRVFDEDRTLSEHGVLPSEPKFAYQWPLVHEQFGKTYHLGFLQIEVSLEGIYSALTERFVTLLLFLGGATLVLGGLVFFIVYVDVVRPLVWISHGVTKFGTDNLPKPIEPPSQKMGEELVTLYTQYNHTIEKMREYSAELKSAKVQAETANQKKSEFLANMSHEIRTPMNGIIGMASLLKGTRLDEEQREFIEMLETSSLSLLDIINDILDFSKIEAGKLELDVVELNLCELCKDIEHLFRLRTKEKGLAFACHLDKDLTPLLMGDAPRLRQVMINLVGNAVKFTQHGSVTVDIHQVAEAGDNISVRFEVTDTGIGIPRDKLDTVFEKFEQADGSMSRNFGGTGLGLAISSQIVELMGGHIFVESQEGQGSCFYFTVTLERAQMPEATPTDALLFSDAAMLLVDDSRLNMRITSAQLGNLGCQVSCCVHPEDAEGMIEERIDTAKPFKIVILDKLMPNSDGFSIASQLRKRFGKCCPSLMMITAAPEVQDNIKLKDLNIEGYLSRPYKFNDLRSHLSRILRGQQANLGVISMASHKAEQESREVKVAEAPTYSGRVLVVEDTLVNQRVTQAMLSKLGVEVVVAENGQVAIDYCKEDMFDLIFMDCQMPVMDGYQASRLLREHEYAPHTPIVALTANATAQDRDECLKSGMDDYIAKPVSRAELERMIKAHMPGSQHGEAKTL</sequence>
<dbReference type="Pfam" id="PF17149">
    <property type="entry name" value="CHASE5"/>
    <property type="match status" value="1"/>
</dbReference>
<dbReference type="Pfam" id="PF00512">
    <property type="entry name" value="HisKA"/>
    <property type="match status" value="1"/>
</dbReference>
<dbReference type="InterPro" id="IPR004358">
    <property type="entry name" value="Sig_transdc_His_kin-like_C"/>
</dbReference>
<dbReference type="CDD" id="cd16922">
    <property type="entry name" value="HATPase_EvgS-ArcB-TorS-like"/>
    <property type="match status" value="1"/>
</dbReference>
<name>A0A128F290_9GAMM</name>
<evidence type="ECO:0000259" key="14">
    <source>
        <dbReference type="PROSITE" id="PS50110"/>
    </source>
</evidence>
<dbReference type="Gene3D" id="3.30.565.10">
    <property type="entry name" value="Histidine kinase-like ATPase, C-terminal domain"/>
    <property type="match status" value="1"/>
</dbReference>
<evidence type="ECO:0000256" key="6">
    <source>
        <dbReference type="ARBA" id="ARBA00022777"/>
    </source>
</evidence>
<gene>
    <name evidence="15" type="primary">barA_3</name>
    <name evidence="15" type="ORF">GMA8713_01481</name>
</gene>
<accession>A0A128F290</accession>
<dbReference type="InterPro" id="IPR036890">
    <property type="entry name" value="HATPase_C_sf"/>
</dbReference>
<evidence type="ECO:0000313" key="16">
    <source>
        <dbReference type="Proteomes" id="UP000073601"/>
    </source>
</evidence>
<dbReference type="InterPro" id="IPR036097">
    <property type="entry name" value="HisK_dim/P_sf"/>
</dbReference>
<dbReference type="PROSITE" id="PS50110">
    <property type="entry name" value="RESPONSE_REGULATORY"/>
    <property type="match status" value="2"/>
</dbReference>
<keyword evidence="16" id="KW-1185">Reference proteome</keyword>
<dbReference type="CDD" id="cd00082">
    <property type="entry name" value="HisKA"/>
    <property type="match status" value="1"/>
</dbReference>
<dbReference type="OrthoDB" id="9810730at2"/>
<keyword evidence="7" id="KW-0067">ATP-binding</keyword>
<dbReference type="InterPro" id="IPR003661">
    <property type="entry name" value="HisK_dim/P_dom"/>
</dbReference>
<evidence type="ECO:0000256" key="3">
    <source>
        <dbReference type="ARBA" id="ARBA00022553"/>
    </source>
</evidence>
<evidence type="ECO:0000256" key="7">
    <source>
        <dbReference type="ARBA" id="ARBA00022840"/>
    </source>
</evidence>
<evidence type="ECO:0000256" key="5">
    <source>
        <dbReference type="ARBA" id="ARBA00022741"/>
    </source>
</evidence>
<keyword evidence="12" id="KW-1133">Transmembrane helix</keyword>
<dbReference type="GO" id="GO:0000155">
    <property type="term" value="F:phosphorelay sensor kinase activity"/>
    <property type="evidence" value="ECO:0007669"/>
    <property type="project" value="InterPro"/>
</dbReference>
<evidence type="ECO:0000256" key="9">
    <source>
        <dbReference type="ARBA" id="ARBA00064003"/>
    </source>
</evidence>
<feature type="domain" description="Response regulatory" evidence="14">
    <location>
        <begin position="646"/>
        <end position="762"/>
    </location>
</feature>
<dbReference type="SUPFAM" id="SSF52172">
    <property type="entry name" value="CheY-like"/>
    <property type="match status" value="2"/>
</dbReference>
<dbReference type="Gene3D" id="1.10.287.130">
    <property type="match status" value="1"/>
</dbReference>
<dbReference type="AlphaFoldDB" id="A0A128F290"/>
<dbReference type="FunFam" id="3.30.565.10:FF:000010">
    <property type="entry name" value="Sensor histidine kinase RcsC"/>
    <property type="match status" value="1"/>
</dbReference>
<keyword evidence="4 15" id="KW-0808">Transferase</keyword>
<comment type="catalytic activity">
    <reaction evidence="1">
        <text>ATP + protein L-histidine = ADP + protein N-phospho-L-histidine.</text>
        <dbReference type="EC" id="2.7.13.3"/>
    </reaction>
</comment>
<dbReference type="GO" id="GO:0005524">
    <property type="term" value="F:ATP binding"/>
    <property type="evidence" value="ECO:0007669"/>
    <property type="project" value="UniProtKB-KW"/>
</dbReference>
<evidence type="ECO:0000256" key="12">
    <source>
        <dbReference type="SAM" id="Phobius"/>
    </source>
</evidence>
<dbReference type="SUPFAM" id="SSF55874">
    <property type="entry name" value="ATPase domain of HSP90 chaperone/DNA topoisomerase II/histidine kinase"/>
    <property type="match status" value="1"/>
</dbReference>
<dbReference type="PROSITE" id="PS50109">
    <property type="entry name" value="HIS_KIN"/>
    <property type="match status" value="1"/>
</dbReference>
<dbReference type="InterPro" id="IPR003594">
    <property type="entry name" value="HATPase_dom"/>
</dbReference>
<dbReference type="PANTHER" id="PTHR45339">
    <property type="entry name" value="HYBRID SIGNAL TRANSDUCTION HISTIDINE KINASE J"/>
    <property type="match status" value="1"/>
</dbReference>
<evidence type="ECO:0000256" key="2">
    <source>
        <dbReference type="ARBA" id="ARBA00012438"/>
    </source>
</evidence>
<protein>
    <recommendedName>
        <fullName evidence="10">Sensory/regulatory protein RpfC</fullName>
        <ecNumber evidence="2">2.7.13.3</ecNumber>
    </recommendedName>
</protein>
<dbReference type="PRINTS" id="PR00344">
    <property type="entry name" value="BCTRLSENSOR"/>
</dbReference>
<feature type="transmembrane region" description="Helical" evidence="12">
    <location>
        <begin position="20"/>
        <end position="40"/>
    </location>
</feature>
<evidence type="ECO:0000259" key="13">
    <source>
        <dbReference type="PROSITE" id="PS50109"/>
    </source>
</evidence>
<keyword evidence="12" id="KW-0472">Membrane</keyword>
<feature type="modified residue" description="4-aspartylphosphate" evidence="11">
    <location>
        <position position="544"/>
    </location>
</feature>
<dbReference type="SMART" id="SM00448">
    <property type="entry name" value="REC"/>
    <property type="match status" value="2"/>
</dbReference>
<feature type="transmembrane region" description="Helical" evidence="12">
    <location>
        <begin position="150"/>
        <end position="174"/>
    </location>
</feature>